<evidence type="ECO:0000313" key="1">
    <source>
        <dbReference type="EMBL" id="JAD21440.1"/>
    </source>
</evidence>
<dbReference type="AlphaFoldDB" id="A0A0A8Y897"/>
<dbReference type="EMBL" id="GBRH01276455">
    <property type="protein sequence ID" value="JAD21440.1"/>
    <property type="molecule type" value="Transcribed_RNA"/>
</dbReference>
<reference evidence="1" key="2">
    <citation type="journal article" date="2015" name="Data Brief">
        <title>Shoot transcriptome of the giant reed, Arundo donax.</title>
        <authorList>
            <person name="Barrero R.A."/>
            <person name="Guerrero F.D."/>
            <person name="Moolhuijzen P."/>
            <person name="Goolsby J.A."/>
            <person name="Tidwell J."/>
            <person name="Bellgard S.E."/>
            <person name="Bellgard M.I."/>
        </authorList>
    </citation>
    <scope>NUCLEOTIDE SEQUENCE</scope>
    <source>
        <tissue evidence="1">Shoot tissue taken approximately 20 cm above the soil surface</tissue>
    </source>
</reference>
<organism evidence="1">
    <name type="scientific">Arundo donax</name>
    <name type="common">Giant reed</name>
    <name type="synonym">Donax arundinaceus</name>
    <dbReference type="NCBI Taxonomy" id="35708"/>
    <lineage>
        <taxon>Eukaryota</taxon>
        <taxon>Viridiplantae</taxon>
        <taxon>Streptophyta</taxon>
        <taxon>Embryophyta</taxon>
        <taxon>Tracheophyta</taxon>
        <taxon>Spermatophyta</taxon>
        <taxon>Magnoliopsida</taxon>
        <taxon>Liliopsida</taxon>
        <taxon>Poales</taxon>
        <taxon>Poaceae</taxon>
        <taxon>PACMAD clade</taxon>
        <taxon>Arundinoideae</taxon>
        <taxon>Arundineae</taxon>
        <taxon>Arundo</taxon>
    </lineage>
</organism>
<accession>A0A0A8Y897</accession>
<protein>
    <submittedName>
        <fullName evidence="1">Uncharacterized protein</fullName>
    </submittedName>
</protein>
<proteinExistence type="predicted"/>
<name>A0A0A8Y897_ARUDO</name>
<sequence length="91" mass="9888">MTVVDEVPCGVISDSTKSVMILSDVINEEWKSDPEIEPPISLVQTVLATFSSSDPIKLIPSLDLLSTFPASLLKFPLSITSFPDELSRPLV</sequence>
<reference evidence="1" key="1">
    <citation type="submission" date="2014-09" db="EMBL/GenBank/DDBJ databases">
        <authorList>
            <person name="Magalhaes I.L.F."/>
            <person name="Oliveira U."/>
            <person name="Santos F.R."/>
            <person name="Vidigal T.H.D.A."/>
            <person name="Brescovit A.D."/>
            <person name="Santos A.J."/>
        </authorList>
    </citation>
    <scope>NUCLEOTIDE SEQUENCE</scope>
    <source>
        <tissue evidence="1">Shoot tissue taken approximately 20 cm above the soil surface</tissue>
    </source>
</reference>